<keyword evidence="2" id="KW-1185">Reference proteome</keyword>
<dbReference type="AlphaFoldDB" id="A0AAE0SGU0"/>
<accession>A0AAE0SGU0</accession>
<evidence type="ECO:0000313" key="2">
    <source>
        <dbReference type="Proteomes" id="UP001195483"/>
    </source>
</evidence>
<comment type="caution">
    <text evidence="1">The sequence shown here is derived from an EMBL/GenBank/DDBJ whole genome shotgun (WGS) entry which is preliminary data.</text>
</comment>
<name>A0AAE0SGU0_9BIVA</name>
<dbReference type="Proteomes" id="UP001195483">
    <property type="component" value="Unassembled WGS sequence"/>
</dbReference>
<proteinExistence type="predicted"/>
<evidence type="ECO:0000313" key="1">
    <source>
        <dbReference type="EMBL" id="KAK3591642.1"/>
    </source>
</evidence>
<gene>
    <name evidence="1" type="ORF">CHS0354_040551</name>
</gene>
<dbReference type="EMBL" id="JAEAOA010002340">
    <property type="protein sequence ID" value="KAK3591642.1"/>
    <property type="molecule type" value="Genomic_DNA"/>
</dbReference>
<reference evidence="1" key="2">
    <citation type="journal article" date="2021" name="Genome Biol. Evol.">
        <title>Developing a high-quality reference genome for a parasitic bivalve with doubly uniparental inheritance (Bivalvia: Unionida).</title>
        <authorList>
            <person name="Smith C.H."/>
        </authorList>
    </citation>
    <scope>NUCLEOTIDE SEQUENCE</scope>
    <source>
        <strain evidence="1">CHS0354</strain>
        <tissue evidence="1">Mantle</tissue>
    </source>
</reference>
<reference evidence="1" key="3">
    <citation type="submission" date="2023-05" db="EMBL/GenBank/DDBJ databases">
        <authorList>
            <person name="Smith C.H."/>
        </authorList>
    </citation>
    <scope>NUCLEOTIDE SEQUENCE</scope>
    <source>
        <strain evidence="1">CHS0354</strain>
        <tissue evidence="1">Mantle</tissue>
    </source>
</reference>
<sequence>MECTDLECEHSYPLETEAGRTSSVALLPEVLVIKKIVSVPSRAWLLLCGSCNSGHFLNPTDSHKKNVDEVFLIAANSTSAEQKGAELVMAKPTAGATVNKSNRTQLLSTVMQKAYPSAAFKDLTNRTAYRVNMQHSSYVSSSSISQTGGENLTGPCPLCHKMSTLAKDYTNTTPNVLHADRNALSITHTRPLGILCLKQYHSVMLYCDCNIVSVGSLKLGGDARCPLSPGHTAKHGSYTSMDVQTSKVADI</sequence>
<organism evidence="1 2">
    <name type="scientific">Potamilus streckersoni</name>
    <dbReference type="NCBI Taxonomy" id="2493646"/>
    <lineage>
        <taxon>Eukaryota</taxon>
        <taxon>Metazoa</taxon>
        <taxon>Spiralia</taxon>
        <taxon>Lophotrochozoa</taxon>
        <taxon>Mollusca</taxon>
        <taxon>Bivalvia</taxon>
        <taxon>Autobranchia</taxon>
        <taxon>Heteroconchia</taxon>
        <taxon>Palaeoheterodonta</taxon>
        <taxon>Unionida</taxon>
        <taxon>Unionoidea</taxon>
        <taxon>Unionidae</taxon>
        <taxon>Ambleminae</taxon>
        <taxon>Lampsilini</taxon>
        <taxon>Potamilus</taxon>
    </lineage>
</organism>
<reference evidence="1" key="1">
    <citation type="journal article" date="2021" name="Genome Biol. Evol.">
        <title>A High-Quality Reference Genome for a Parasitic Bivalve with Doubly Uniparental Inheritance (Bivalvia: Unionida).</title>
        <authorList>
            <person name="Smith C.H."/>
        </authorList>
    </citation>
    <scope>NUCLEOTIDE SEQUENCE</scope>
    <source>
        <strain evidence="1">CHS0354</strain>
    </source>
</reference>
<protein>
    <submittedName>
        <fullName evidence="1">Uncharacterized protein</fullName>
    </submittedName>
</protein>